<dbReference type="PROSITE" id="PS50011">
    <property type="entry name" value="PROTEIN_KINASE_DOM"/>
    <property type="match status" value="1"/>
</dbReference>
<keyword evidence="5" id="KW-0067">ATP-binding</keyword>
<feature type="domain" description="Protein kinase" evidence="7">
    <location>
        <begin position="10"/>
        <end position="266"/>
    </location>
</feature>
<dbReference type="GO" id="GO:0005634">
    <property type="term" value="C:nucleus"/>
    <property type="evidence" value="ECO:0007669"/>
    <property type="project" value="TreeGrafter"/>
</dbReference>
<evidence type="ECO:0000256" key="5">
    <source>
        <dbReference type="ARBA" id="ARBA00022840"/>
    </source>
</evidence>
<dbReference type="EMBL" id="JAVFKY010000005">
    <property type="protein sequence ID" value="KAK5576500.1"/>
    <property type="molecule type" value="Genomic_DNA"/>
</dbReference>
<keyword evidence="2" id="KW-0808">Transferase</keyword>
<evidence type="ECO:0000256" key="1">
    <source>
        <dbReference type="ARBA" id="ARBA00022527"/>
    </source>
</evidence>
<evidence type="ECO:0000256" key="2">
    <source>
        <dbReference type="ARBA" id="ARBA00022679"/>
    </source>
</evidence>
<evidence type="ECO:0000313" key="8">
    <source>
        <dbReference type="EMBL" id="KAK5576500.1"/>
    </source>
</evidence>
<comment type="similarity">
    <text evidence="6">Belongs to the protein kinase superfamily. STE Ser/Thr protein kinase family.</text>
</comment>
<comment type="caution">
    <text evidence="8">The sequence shown here is derived from an EMBL/GenBank/DDBJ whole genome shotgun (WGS) entry which is preliminary data.</text>
</comment>
<evidence type="ECO:0000259" key="7">
    <source>
        <dbReference type="PROSITE" id="PS50011"/>
    </source>
</evidence>
<dbReference type="InterPro" id="IPR011009">
    <property type="entry name" value="Kinase-like_dom_sf"/>
</dbReference>
<keyword evidence="4" id="KW-0418">Kinase</keyword>
<dbReference type="GO" id="GO:0005524">
    <property type="term" value="F:ATP binding"/>
    <property type="evidence" value="ECO:0007669"/>
    <property type="project" value="UniProtKB-KW"/>
</dbReference>
<reference evidence="8 9" key="1">
    <citation type="submission" date="2023-11" db="EMBL/GenBank/DDBJ databases">
        <title>Dfirmibasis_genome.</title>
        <authorList>
            <person name="Edelbroek B."/>
            <person name="Kjellin J."/>
            <person name="Jerlstrom-Hultqvist J."/>
            <person name="Soderbom F."/>
        </authorList>
    </citation>
    <scope>NUCLEOTIDE SEQUENCE [LARGE SCALE GENOMIC DNA]</scope>
    <source>
        <strain evidence="8 9">TNS-C-14</strain>
    </source>
</reference>
<proteinExistence type="inferred from homology"/>
<dbReference type="SMART" id="SM00220">
    <property type="entry name" value="S_TKc"/>
    <property type="match status" value="1"/>
</dbReference>
<name>A0AAN7YXY8_9MYCE</name>
<keyword evidence="9" id="KW-1185">Reference proteome</keyword>
<keyword evidence="3" id="KW-0547">Nucleotide-binding</keyword>
<dbReference type="InterPro" id="IPR008271">
    <property type="entry name" value="Ser/Thr_kinase_AS"/>
</dbReference>
<dbReference type="Pfam" id="PF05725">
    <property type="entry name" value="FNIP"/>
    <property type="match status" value="1"/>
</dbReference>
<evidence type="ECO:0000256" key="6">
    <source>
        <dbReference type="ARBA" id="ARBA00025754"/>
    </source>
</evidence>
<dbReference type="InterPro" id="IPR000719">
    <property type="entry name" value="Prot_kinase_dom"/>
</dbReference>
<dbReference type="Pfam" id="PF00069">
    <property type="entry name" value="Pkinase"/>
    <property type="match status" value="1"/>
</dbReference>
<protein>
    <recommendedName>
        <fullName evidence="7">Protein kinase domain-containing protein</fullName>
    </recommendedName>
</protein>
<accession>A0AAN7YXY8</accession>
<keyword evidence="1" id="KW-0723">Serine/threonine-protein kinase</keyword>
<dbReference type="Proteomes" id="UP001344447">
    <property type="component" value="Unassembled WGS sequence"/>
</dbReference>
<dbReference type="Gene3D" id="1.10.510.10">
    <property type="entry name" value="Transferase(Phosphotransferase) domain 1"/>
    <property type="match status" value="1"/>
</dbReference>
<organism evidence="8 9">
    <name type="scientific">Dictyostelium firmibasis</name>
    <dbReference type="NCBI Taxonomy" id="79012"/>
    <lineage>
        <taxon>Eukaryota</taxon>
        <taxon>Amoebozoa</taxon>
        <taxon>Evosea</taxon>
        <taxon>Eumycetozoa</taxon>
        <taxon>Dictyostelia</taxon>
        <taxon>Dictyosteliales</taxon>
        <taxon>Dictyosteliaceae</taxon>
        <taxon>Dictyostelium</taxon>
    </lineage>
</organism>
<evidence type="ECO:0000313" key="9">
    <source>
        <dbReference type="Proteomes" id="UP001344447"/>
    </source>
</evidence>
<evidence type="ECO:0000256" key="4">
    <source>
        <dbReference type="ARBA" id="ARBA00022777"/>
    </source>
</evidence>
<evidence type="ECO:0000256" key="3">
    <source>
        <dbReference type="ARBA" id="ARBA00022741"/>
    </source>
</evidence>
<dbReference type="SUPFAM" id="SSF56112">
    <property type="entry name" value="Protein kinase-like (PK-like)"/>
    <property type="match status" value="1"/>
</dbReference>
<dbReference type="AlphaFoldDB" id="A0AAN7YXY8"/>
<dbReference type="PROSITE" id="PS00108">
    <property type="entry name" value="PROTEIN_KINASE_ST"/>
    <property type="match status" value="1"/>
</dbReference>
<dbReference type="PANTHER" id="PTHR24345:SF91">
    <property type="entry name" value="SERINE_THREONINE-PROTEIN KINASE PLK4"/>
    <property type="match status" value="1"/>
</dbReference>
<dbReference type="InterPro" id="IPR008615">
    <property type="entry name" value="FNIP"/>
</dbReference>
<dbReference type="PANTHER" id="PTHR24345">
    <property type="entry name" value="SERINE/THREONINE-PROTEIN KINASE PLK"/>
    <property type="match status" value="1"/>
</dbReference>
<dbReference type="GO" id="GO:0004674">
    <property type="term" value="F:protein serine/threonine kinase activity"/>
    <property type="evidence" value="ECO:0007669"/>
    <property type="project" value="UniProtKB-KW"/>
</dbReference>
<sequence>MNTKFSFNDFEIEKIIKNNSVYKVKNKNRIIINNNQFETCIIKKLKNRDYGIRSCVFKEINILEKLKNNNNVVKCYGWYSDNEYTYLFLEYINGITLDEHILEKKQLSDEEISLICGEILVAIQSIHKIGIIHRDLKPDNIMYSYDTKKWLLIDFGLSYSFTPNAESSKCYSCVGTDGYKPPEILLGKEACRKSDVWSFGCTVIKMLGGKLIDEITDEKDCSNLISNNYYIPSHASKLCQNFIKKCLTEEAVLRFDSQILNSHPFITKYTQTGILVLIEKASKKWIEETQKKKYIDIGDNSFTFQDENNTKVFDFKSVPNETVELRFKKTFNQPIPDGSLPNTVEIIDFGIDGDSEFNQELTESNLPSELKSLTLGNAFTFKLPSLKLVYLSMGKGTMSLKHFPYTLETLKYYGSIQNDLKENNIPNVKTLLIPFNNGPIIDSTIPETVTYLTLGYYKDLETIASFKNLPKSVDDLVFTCSQELFDLLQRKHIPDQISLLVINRVIIELKNNDTSETFLKYNQILNN</sequence>
<gene>
    <name evidence="8" type="ORF">RB653_007644</name>
</gene>